<dbReference type="EMBL" id="GIFC01010200">
    <property type="protein sequence ID" value="MXU92283.1"/>
    <property type="molecule type" value="Transcribed_RNA"/>
</dbReference>
<protein>
    <submittedName>
        <fullName evidence="1">Uncharacterized protein</fullName>
    </submittedName>
</protein>
<dbReference type="AlphaFoldDB" id="A0A6B0URE9"/>
<name>A0A6B0URE9_IXORI</name>
<accession>A0A6B0URE9</accession>
<sequence>MAFEADDFCTQRRWTLWVGRSGSRERCDVAVTLTRRLLHDAAHAMFKKKLRPHLAHNSAQMILKCSFIMSKTIVVPYISTTLKKQRFSHVPHAFLTAVRTSKRSPLVTERRRSRLRYSAPKELYSALTWTI</sequence>
<organism evidence="1">
    <name type="scientific">Ixodes ricinus</name>
    <name type="common">Common tick</name>
    <name type="synonym">Acarus ricinus</name>
    <dbReference type="NCBI Taxonomy" id="34613"/>
    <lineage>
        <taxon>Eukaryota</taxon>
        <taxon>Metazoa</taxon>
        <taxon>Ecdysozoa</taxon>
        <taxon>Arthropoda</taxon>
        <taxon>Chelicerata</taxon>
        <taxon>Arachnida</taxon>
        <taxon>Acari</taxon>
        <taxon>Parasitiformes</taxon>
        <taxon>Ixodida</taxon>
        <taxon>Ixodoidea</taxon>
        <taxon>Ixodidae</taxon>
        <taxon>Ixodinae</taxon>
        <taxon>Ixodes</taxon>
    </lineage>
</organism>
<proteinExistence type="predicted"/>
<evidence type="ECO:0000313" key="1">
    <source>
        <dbReference type="EMBL" id="MXU92283.1"/>
    </source>
</evidence>
<reference evidence="1" key="1">
    <citation type="submission" date="2019-12" db="EMBL/GenBank/DDBJ databases">
        <title>An insight into the sialome of adult female Ixodes ricinus ticks feeding for 6 days.</title>
        <authorList>
            <person name="Perner J."/>
            <person name="Ribeiro J.M.C."/>
        </authorList>
    </citation>
    <scope>NUCLEOTIDE SEQUENCE</scope>
    <source>
        <strain evidence="1">Semi-engorged</strain>
        <tissue evidence="1">Salivary glands</tissue>
    </source>
</reference>